<evidence type="ECO:0000313" key="2">
    <source>
        <dbReference type="EMBL" id="PLW82002.1"/>
    </source>
</evidence>
<dbReference type="EMBL" id="PKLZ01000009">
    <property type="protein sequence ID" value="PLW82002.1"/>
    <property type="molecule type" value="Genomic_DNA"/>
</dbReference>
<gene>
    <name evidence="2" type="ORF">CWI75_13010</name>
</gene>
<comment type="caution">
    <text evidence="2">The sequence shown here is derived from an EMBL/GenBank/DDBJ whole genome shotgun (WGS) entry which is preliminary data.</text>
</comment>
<feature type="region of interest" description="Disordered" evidence="1">
    <location>
        <begin position="1"/>
        <end position="25"/>
    </location>
</feature>
<proteinExistence type="predicted"/>
<sequence length="180" mass="20408">MENSEKGLLSGEIMGSGLSSNKEDPFMSGDSMSTWLLVANASQARIYETQPRRLRSLTLVEEYAHPESREKGERLSSDRPGHFQATTTNMAGSAHGEFVEPTNPKDYEHQRFARELADNLNDARNKQRFDNLIVVASPHFHGLINQNLNEHVAKMISNHINKDYTELDERELLNKLNTLV</sequence>
<name>A0A2N5Y0S5_9GAMM</name>
<keyword evidence="3" id="KW-1185">Reference proteome</keyword>
<evidence type="ECO:0000256" key="1">
    <source>
        <dbReference type="SAM" id="MobiDB-lite"/>
    </source>
</evidence>
<accession>A0A2N5Y0S5</accession>
<dbReference type="AlphaFoldDB" id="A0A2N5Y0S5"/>
<reference evidence="3" key="1">
    <citation type="submission" date="2017-11" db="EMBL/GenBank/DDBJ databases">
        <title>The draft genome sequence of Chromatocurvus sp. F02.</title>
        <authorList>
            <person name="Du Z.-J."/>
            <person name="Chang Y.-Q."/>
        </authorList>
    </citation>
    <scope>NUCLEOTIDE SEQUENCE [LARGE SCALE GENOMIC DNA]</scope>
    <source>
        <strain evidence="3">F02</strain>
    </source>
</reference>
<organism evidence="2 3">
    <name type="scientific">Kineobactrum sediminis</name>
    <dbReference type="NCBI Taxonomy" id="1905677"/>
    <lineage>
        <taxon>Bacteria</taxon>
        <taxon>Pseudomonadati</taxon>
        <taxon>Pseudomonadota</taxon>
        <taxon>Gammaproteobacteria</taxon>
        <taxon>Cellvibrionales</taxon>
        <taxon>Halieaceae</taxon>
        <taxon>Kineobactrum</taxon>
    </lineage>
</organism>
<evidence type="ECO:0000313" key="3">
    <source>
        <dbReference type="Proteomes" id="UP000234845"/>
    </source>
</evidence>
<dbReference type="Pfam" id="PF10116">
    <property type="entry name" value="Host_attach"/>
    <property type="match status" value="1"/>
</dbReference>
<dbReference type="Proteomes" id="UP000234845">
    <property type="component" value="Unassembled WGS sequence"/>
</dbReference>
<protein>
    <submittedName>
        <fullName evidence="2">Host attachment protein</fullName>
    </submittedName>
</protein>
<dbReference type="InterPro" id="IPR019291">
    <property type="entry name" value="Host_attachment_protein"/>
</dbReference>